<comment type="caution">
    <text evidence="1">The sequence shown here is derived from an EMBL/GenBank/DDBJ whole genome shotgun (WGS) entry which is preliminary data.</text>
</comment>
<dbReference type="Proteomes" id="UP001196413">
    <property type="component" value="Unassembled WGS sequence"/>
</dbReference>
<evidence type="ECO:0000313" key="2">
    <source>
        <dbReference type="Proteomes" id="UP001196413"/>
    </source>
</evidence>
<dbReference type="AlphaFoldDB" id="A0AAD5QNY8"/>
<name>A0AAD5QNY8_PARTN</name>
<accession>A0AAD5QNY8</accession>
<gene>
    <name evidence="1" type="ORF">KIN20_013998</name>
</gene>
<evidence type="ECO:0000313" key="1">
    <source>
        <dbReference type="EMBL" id="KAJ1356304.1"/>
    </source>
</evidence>
<protein>
    <submittedName>
        <fullName evidence="1">Uncharacterized protein</fullName>
    </submittedName>
</protein>
<proteinExistence type="predicted"/>
<sequence length="64" mass="7378">MDLIAVAPKKPPAIRDNLEKVNFLTNFWELHIESKIVYRYEVAMHLGTLAKQKAIDLLRGGRDE</sequence>
<organism evidence="1 2">
    <name type="scientific">Parelaphostrongylus tenuis</name>
    <name type="common">Meningeal worm</name>
    <dbReference type="NCBI Taxonomy" id="148309"/>
    <lineage>
        <taxon>Eukaryota</taxon>
        <taxon>Metazoa</taxon>
        <taxon>Ecdysozoa</taxon>
        <taxon>Nematoda</taxon>
        <taxon>Chromadorea</taxon>
        <taxon>Rhabditida</taxon>
        <taxon>Rhabditina</taxon>
        <taxon>Rhabditomorpha</taxon>
        <taxon>Strongyloidea</taxon>
        <taxon>Metastrongylidae</taxon>
        <taxon>Parelaphostrongylus</taxon>
    </lineage>
</organism>
<keyword evidence="2" id="KW-1185">Reference proteome</keyword>
<reference evidence="1" key="1">
    <citation type="submission" date="2021-06" db="EMBL/GenBank/DDBJ databases">
        <title>Parelaphostrongylus tenuis whole genome reference sequence.</title>
        <authorList>
            <person name="Garwood T.J."/>
            <person name="Larsen P.A."/>
            <person name="Fountain-Jones N.M."/>
            <person name="Garbe J.R."/>
            <person name="Macchietto M.G."/>
            <person name="Kania S.A."/>
            <person name="Gerhold R.W."/>
            <person name="Richards J.E."/>
            <person name="Wolf T.M."/>
        </authorList>
    </citation>
    <scope>NUCLEOTIDE SEQUENCE</scope>
    <source>
        <strain evidence="1">MNPRO001-30</strain>
        <tissue evidence="1">Meninges</tissue>
    </source>
</reference>
<dbReference type="EMBL" id="JAHQIW010002783">
    <property type="protein sequence ID" value="KAJ1356304.1"/>
    <property type="molecule type" value="Genomic_DNA"/>
</dbReference>